<evidence type="ECO:0000313" key="3">
    <source>
        <dbReference type="Proteomes" id="UP000781932"/>
    </source>
</evidence>
<dbReference type="SUPFAM" id="SSF52047">
    <property type="entry name" value="RNI-like"/>
    <property type="match status" value="1"/>
</dbReference>
<protein>
    <submittedName>
        <fullName evidence="2">Uncharacterized protein</fullName>
    </submittedName>
</protein>
<proteinExistence type="predicted"/>
<evidence type="ECO:0000256" key="1">
    <source>
        <dbReference type="SAM" id="MobiDB-lite"/>
    </source>
</evidence>
<dbReference type="Proteomes" id="UP000781932">
    <property type="component" value="Unassembled WGS sequence"/>
</dbReference>
<reference evidence="2" key="1">
    <citation type="submission" date="2020-03" db="EMBL/GenBank/DDBJ databases">
        <authorList>
            <person name="He L."/>
        </authorList>
    </citation>
    <scope>NUCLEOTIDE SEQUENCE</scope>
    <source>
        <strain evidence="2">CkLH20</strain>
    </source>
</reference>
<dbReference type="EMBL" id="JAATWM020000037">
    <property type="protein sequence ID" value="KAF9872545.1"/>
    <property type="molecule type" value="Genomic_DNA"/>
</dbReference>
<reference evidence="2" key="2">
    <citation type="submission" date="2020-11" db="EMBL/GenBank/DDBJ databases">
        <title>Whole genome sequencing of Colletotrichum sp.</title>
        <authorList>
            <person name="Li H."/>
        </authorList>
    </citation>
    <scope>NUCLEOTIDE SEQUENCE</scope>
    <source>
        <strain evidence="2">CkLH20</strain>
    </source>
</reference>
<comment type="caution">
    <text evidence="2">The sequence shown here is derived from an EMBL/GenBank/DDBJ whole genome shotgun (WGS) entry which is preliminary data.</text>
</comment>
<dbReference type="GeneID" id="62165831"/>
<evidence type="ECO:0000313" key="2">
    <source>
        <dbReference type="EMBL" id="KAF9872545.1"/>
    </source>
</evidence>
<keyword evidence="3" id="KW-1185">Reference proteome</keyword>
<dbReference type="InterPro" id="IPR032675">
    <property type="entry name" value="LRR_dom_sf"/>
</dbReference>
<accession>A0A9P6I5U6</accession>
<sequence>MSCSMESDNRSGLVMKPHSPTPTDAQDVGSLGSGSSPTKNWLVSLPLELILEITEHCALLGEGTASALSCVDTRLRWLCATVLFRKMRINCPEDELGRHLAAIQDNHRILQSVRVLDICTEGPDRSSGRPWRFIHSRVSDACSDDTPVLLATVLQQMTNLKDLCLDLRYSKKTLLGPLRKVFLEQSMTFPTVRGFAWAAGTTAKFIPDVFPNLHALSLHLSCAPKSSPGLKGIAPKLQQLRTLELYKPGWTCENIAQVQEMFPEIKCLILGGGLRDDLWNITPSLDLFQNVKTLALGTCASGGRVQRVARSDRGKPNLDSRWRSDSQAWRADDIFSICRRLETAYLMSPNYRSVRCTPNLEKPTKSDGLGLIHVDAVADCGEYGWPSF</sequence>
<dbReference type="AlphaFoldDB" id="A0A9P6I5U6"/>
<dbReference type="OrthoDB" id="4821897at2759"/>
<feature type="region of interest" description="Disordered" evidence="1">
    <location>
        <begin position="1"/>
        <end position="36"/>
    </location>
</feature>
<organism evidence="2 3">
    <name type="scientific">Colletotrichum karsti</name>
    <dbReference type="NCBI Taxonomy" id="1095194"/>
    <lineage>
        <taxon>Eukaryota</taxon>
        <taxon>Fungi</taxon>
        <taxon>Dikarya</taxon>
        <taxon>Ascomycota</taxon>
        <taxon>Pezizomycotina</taxon>
        <taxon>Sordariomycetes</taxon>
        <taxon>Hypocreomycetidae</taxon>
        <taxon>Glomerellales</taxon>
        <taxon>Glomerellaceae</taxon>
        <taxon>Colletotrichum</taxon>
        <taxon>Colletotrichum boninense species complex</taxon>
    </lineage>
</organism>
<name>A0A9P6I5U6_9PEZI</name>
<dbReference type="RefSeq" id="XP_038742006.1">
    <property type="nucleotide sequence ID" value="XM_038892757.1"/>
</dbReference>
<dbReference type="Gene3D" id="3.80.10.10">
    <property type="entry name" value="Ribonuclease Inhibitor"/>
    <property type="match status" value="1"/>
</dbReference>
<gene>
    <name evidence="2" type="ORF">CkaCkLH20_10042</name>
</gene>